<evidence type="ECO:0000313" key="2">
    <source>
        <dbReference type="EMBL" id="KAF4715501.1"/>
    </source>
</evidence>
<feature type="compositionally biased region" description="Low complexity" evidence="1">
    <location>
        <begin position="75"/>
        <end position="85"/>
    </location>
</feature>
<reference evidence="2 3" key="1">
    <citation type="submission" date="2020-04" db="EMBL/GenBank/DDBJ databases">
        <title>Perkinsus olseni comparative genomics.</title>
        <authorList>
            <person name="Bogema D.R."/>
        </authorList>
    </citation>
    <scope>NUCLEOTIDE SEQUENCE [LARGE SCALE GENOMIC DNA]</scope>
    <source>
        <strain evidence="2 3">ATCC PRA-207</strain>
    </source>
</reference>
<dbReference type="Proteomes" id="UP000553632">
    <property type="component" value="Unassembled WGS sequence"/>
</dbReference>
<organism evidence="2 3">
    <name type="scientific">Perkinsus olseni</name>
    <name type="common">Perkinsus atlanticus</name>
    <dbReference type="NCBI Taxonomy" id="32597"/>
    <lineage>
        <taxon>Eukaryota</taxon>
        <taxon>Sar</taxon>
        <taxon>Alveolata</taxon>
        <taxon>Perkinsozoa</taxon>
        <taxon>Perkinsea</taxon>
        <taxon>Perkinsida</taxon>
        <taxon>Perkinsidae</taxon>
        <taxon>Perkinsus</taxon>
    </lineage>
</organism>
<protein>
    <submittedName>
        <fullName evidence="2">Uncharacterized protein</fullName>
    </submittedName>
</protein>
<dbReference type="EMBL" id="JABANO010028232">
    <property type="protein sequence ID" value="KAF4715501.1"/>
    <property type="molecule type" value="Genomic_DNA"/>
</dbReference>
<feature type="region of interest" description="Disordered" evidence="1">
    <location>
        <begin position="64"/>
        <end position="87"/>
    </location>
</feature>
<dbReference type="AlphaFoldDB" id="A0A7J6R5G0"/>
<comment type="caution">
    <text evidence="2">The sequence shown here is derived from an EMBL/GenBank/DDBJ whole genome shotgun (WGS) entry which is preliminary data.</text>
</comment>
<proteinExistence type="predicted"/>
<feature type="compositionally biased region" description="Polar residues" evidence="1">
    <location>
        <begin position="64"/>
        <end position="74"/>
    </location>
</feature>
<gene>
    <name evidence="2" type="ORF">FOZ63_005055</name>
</gene>
<sequence>MSSRNVPWDFSASLSHLDGTRIQQCVCPVPEAQGPDAAPASLDGGSSHSRRRVLEVDECLSSRQLNSGNTSTLADSDSGGSSVSRRGSEAPAAAAEFVYGVKGTNGFCGWYGSCDDQPYIEDGYYAVDPRAHNGF</sequence>
<keyword evidence="3" id="KW-1185">Reference proteome</keyword>
<accession>A0A7J6R5G0</accession>
<evidence type="ECO:0000256" key="1">
    <source>
        <dbReference type="SAM" id="MobiDB-lite"/>
    </source>
</evidence>
<name>A0A7J6R5G0_PEROL</name>
<evidence type="ECO:0000313" key="3">
    <source>
        <dbReference type="Proteomes" id="UP000553632"/>
    </source>
</evidence>
<feature type="region of interest" description="Disordered" evidence="1">
    <location>
        <begin position="30"/>
        <end position="50"/>
    </location>
</feature>
<feature type="non-terminal residue" evidence="2">
    <location>
        <position position="135"/>
    </location>
</feature>